<dbReference type="EMBL" id="MU069980">
    <property type="protein sequence ID" value="KAF5831067.1"/>
    <property type="molecule type" value="Genomic_DNA"/>
</dbReference>
<dbReference type="Pfam" id="PF23452">
    <property type="entry name" value="HPAT"/>
    <property type="match status" value="2"/>
</dbReference>
<keyword evidence="2" id="KW-0328">Glycosyltransferase</keyword>
<proteinExistence type="predicted"/>
<name>A0ABQ7G8X9_DUNSA</name>
<evidence type="ECO:0000313" key="9">
    <source>
        <dbReference type="EMBL" id="KAF5831067.1"/>
    </source>
</evidence>
<dbReference type="SMART" id="SM00254">
    <property type="entry name" value="ShKT"/>
    <property type="match status" value="1"/>
</dbReference>
<feature type="compositionally biased region" description="Gly residues" evidence="7">
    <location>
        <begin position="952"/>
        <end position="971"/>
    </location>
</feature>
<feature type="compositionally biased region" description="Low complexity" evidence="7">
    <location>
        <begin position="972"/>
        <end position="988"/>
    </location>
</feature>
<feature type="compositionally biased region" description="Low complexity" evidence="7">
    <location>
        <begin position="705"/>
        <end position="746"/>
    </location>
</feature>
<feature type="domain" description="ShKT" evidence="8">
    <location>
        <begin position="618"/>
        <end position="652"/>
    </location>
</feature>
<dbReference type="Pfam" id="PF01549">
    <property type="entry name" value="ShK"/>
    <property type="match status" value="1"/>
</dbReference>
<comment type="subcellular location">
    <subcellularLocation>
        <location evidence="1">Membrane</location>
        <topology evidence="1">Single-pass membrane protein</topology>
    </subcellularLocation>
</comment>
<keyword evidence="5" id="KW-1133">Transmembrane helix</keyword>
<evidence type="ECO:0000259" key="8">
    <source>
        <dbReference type="PROSITE" id="PS51670"/>
    </source>
</evidence>
<dbReference type="InterPro" id="IPR056508">
    <property type="entry name" value="HPAT-like"/>
</dbReference>
<dbReference type="PANTHER" id="PTHR31485:SF7">
    <property type="entry name" value="PEPTIDYL SERINE ALPHA-GALACTOSYLTRANSFERASE"/>
    <property type="match status" value="1"/>
</dbReference>
<dbReference type="Proteomes" id="UP000815325">
    <property type="component" value="Unassembled WGS sequence"/>
</dbReference>
<feature type="compositionally biased region" description="Low complexity" evidence="7">
    <location>
        <begin position="763"/>
        <end position="784"/>
    </location>
</feature>
<evidence type="ECO:0000256" key="6">
    <source>
        <dbReference type="ARBA" id="ARBA00023136"/>
    </source>
</evidence>
<protein>
    <recommendedName>
        <fullName evidence="8">ShKT domain-containing protein</fullName>
    </recommendedName>
</protein>
<organism evidence="9 10">
    <name type="scientific">Dunaliella salina</name>
    <name type="common">Green alga</name>
    <name type="synonym">Protococcus salinus</name>
    <dbReference type="NCBI Taxonomy" id="3046"/>
    <lineage>
        <taxon>Eukaryota</taxon>
        <taxon>Viridiplantae</taxon>
        <taxon>Chlorophyta</taxon>
        <taxon>core chlorophytes</taxon>
        <taxon>Chlorophyceae</taxon>
        <taxon>CS clade</taxon>
        <taxon>Chlamydomonadales</taxon>
        <taxon>Dunaliellaceae</taxon>
        <taxon>Dunaliella</taxon>
    </lineage>
</organism>
<dbReference type="PANTHER" id="PTHR31485">
    <property type="entry name" value="PEPTIDYL SERINE ALPHA-GALACTOSYLTRANSFERASE"/>
    <property type="match status" value="1"/>
</dbReference>
<feature type="compositionally biased region" description="Basic and acidic residues" evidence="7">
    <location>
        <begin position="792"/>
        <end position="801"/>
    </location>
</feature>
<feature type="region of interest" description="Disordered" evidence="7">
    <location>
        <begin position="227"/>
        <end position="252"/>
    </location>
</feature>
<sequence>MYSDWQTVAMAFSYKMTEQPGSIKRVMCCTDQERQRYNDQLLGLMPTHVAPSFAINPRTGDNYAAYNKPGAVVDWMARSYPEEHWVLILDSDMLLRNKFHPNNYNTTRGWAASAPYTYLIGSANELWTRHIPHIPARNDTLAGPYGRHADQVGGFFFMHRDDMQNVAPLWLSTTEEVREDPEAWRLSGDQYVQKGGKPWISEMYGYVFGAAKAGVWHRWHKSTMLYPSYNPPAQQQQEQQQAPGSIATRDEGQHPALTPVHVVFLADCTRYSNWQSVGMAWSYKTSGQPGSLSKVMCCSEQDKAAYPQDLLQDVETWIAPNFANNPHNHDRYVAYNKPEAVVDWLEHQTPKEEYVVVLDSDMTLRHPFLVEDMHPSPGRAIGARYTYMIGVNNELAERHVKDIPPRNDTLAGPYGRRADQVGGFFFIHRDDLKRLSKPWLEITEEVRFDEEAWRLTGDVYSTHKGDKPWISEMYGYAFGAAKSNVWHTWDTTSMIYPSYNPSGIPKVMHYGLLFSIDDYQFDKHWHFDFDVTVCPPWDSPFHQRSNAGIFEPPPWPKDLKSYQSKASVRAVFEMDAFCDFHLRHCPPSQQLLDVCTMAITQYTEVQSEVQDEETHYQCRDMEPRCRMWAKAGECDKNVGYMNENCREACGLCAHLSETTPRPAPSETFQMLQKLATTLGVEMPVHSPDNPSVFMPGKRIADPNNGATTQQAAGQAGQQDSSGAPTTTTTSPDSDSSGSTSTDAQQSGRDITTRQAKSGSSSQSLGNADSAQSSSSTNSQNSVSIAGGGVGTERPEGSRVNEEALQAWQQRGVGGGVGKGVAENSGASGSGGGDAGAAPHEGGSQGVQQQQQQQQQPQQSQEQQQQQQQPQQLQEQQQQQQPQQQTQAQQQQQPQQQQPQQQQPQQQQPQQQQAQEHVQPEDELSISKPNVVSPDEHRPGETQQTQGGKDPAGNGGASVKNGGGGEPGGGGQQLQTQQQQAAAPPSKSKSALLLRCYRMPLKLNEVRACVEAARRLEQWEKPPLQASSDEAGSIEVRLEVQASADEV</sequence>
<dbReference type="InterPro" id="IPR003582">
    <property type="entry name" value="ShKT_dom"/>
</dbReference>
<dbReference type="PROSITE" id="PS51670">
    <property type="entry name" value="SHKT"/>
    <property type="match status" value="1"/>
</dbReference>
<feature type="compositionally biased region" description="Polar residues" evidence="7">
    <location>
        <begin position="747"/>
        <end position="762"/>
    </location>
</feature>
<keyword evidence="3" id="KW-0808">Transferase</keyword>
<feature type="compositionally biased region" description="Low complexity" evidence="7">
    <location>
        <begin position="847"/>
        <end position="914"/>
    </location>
</feature>
<evidence type="ECO:0000256" key="1">
    <source>
        <dbReference type="ARBA" id="ARBA00004167"/>
    </source>
</evidence>
<evidence type="ECO:0000256" key="7">
    <source>
        <dbReference type="SAM" id="MobiDB-lite"/>
    </source>
</evidence>
<evidence type="ECO:0000256" key="2">
    <source>
        <dbReference type="ARBA" id="ARBA00022676"/>
    </source>
</evidence>
<evidence type="ECO:0000256" key="4">
    <source>
        <dbReference type="ARBA" id="ARBA00022692"/>
    </source>
</evidence>
<reference evidence="9" key="1">
    <citation type="submission" date="2017-08" db="EMBL/GenBank/DDBJ databases">
        <authorList>
            <person name="Polle J.E."/>
            <person name="Barry K."/>
            <person name="Cushman J."/>
            <person name="Schmutz J."/>
            <person name="Tran D."/>
            <person name="Hathwaick L.T."/>
            <person name="Yim W.C."/>
            <person name="Jenkins J."/>
            <person name="Mckie-Krisberg Z.M."/>
            <person name="Prochnik S."/>
            <person name="Lindquist E."/>
            <person name="Dockter R.B."/>
            <person name="Adam C."/>
            <person name="Molina H."/>
            <person name="Bunkerborg J."/>
            <person name="Jin E."/>
            <person name="Buchheim M."/>
            <person name="Magnuson J."/>
        </authorList>
    </citation>
    <scope>NUCLEOTIDE SEQUENCE</scope>
    <source>
        <strain evidence="9">CCAP 19/18</strain>
    </source>
</reference>
<keyword evidence="4" id="KW-0812">Transmembrane</keyword>
<keyword evidence="6" id="KW-0472">Membrane</keyword>
<accession>A0ABQ7G8X9</accession>
<evidence type="ECO:0000256" key="3">
    <source>
        <dbReference type="ARBA" id="ARBA00022679"/>
    </source>
</evidence>
<comment type="caution">
    <text evidence="9">The sequence shown here is derived from an EMBL/GenBank/DDBJ whole genome shotgun (WGS) entry which is preliminary data.</text>
</comment>
<evidence type="ECO:0000313" key="10">
    <source>
        <dbReference type="Proteomes" id="UP000815325"/>
    </source>
</evidence>
<evidence type="ECO:0000256" key="5">
    <source>
        <dbReference type="ARBA" id="ARBA00022989"/>
    </source>
</evidence>
<keyword evidence="10" id="KW-1185">Reference proteome</keyword>
<feature type="region of interest" description="Disordered" evidence="7">
    <location>
        <begin position="684"/>
        <end position="988"/>
    </location>
</feature>
<gene>
    <name evidence="9" type="ORF">DUNSADRAFT_13654</name>
</gene>
<dbReference type="InterPro" id="IPR044845">
    <property type="entry name" value="HPAT/SRGT1-like"/>
</dbReference>